<dbReference type="InterPro" id="IPR036388">
    <property type="entry name" value="WH-like_DNA-bd_sf"/>
</dbReference>
<sequence>MLGSVGLDEQVEEVYRHLVARSPAGVAELAELLGVGEQRVRRALDSLLALDLAYVETGRPGRYHAVDPRVGLTTLIHAKRLELERTAAAVETYAAEYHERMLRSDPLRLVEVVEGPAAITASLAELLAGAKEEVLAFDTPPYVTPDATASRVERELLARGVRVRAVYASEVLAIPERAALLRELVVAGELSRVVPRVPLKMVVIDRRDAVIPLSTSSAGTRSIAALVHRSRLCDALVELFEASWQQATPVFSADARETTEAHPDLTDAERSLLHLLHAGLKDDAIGRQLGISERTLRRRITDLLTRLGATSRFQAGAQAIRRGWL</sequence>
<dbReference type="InterPro" id="IPR000792">
    <property type="entry name" value="Tscrpt_reg_LuxR_C"/>
</dbReference>
<dbReference type="PRINTS" id="PR00038">
    <property type="entry name" value="HTHLUXR"/>
</dbReference>
<dbReference type="Gene3D" id="3.30.870.10">
    <property type="entry name" value="Endonuclease Chain A"/>
    <property type="match status" value="1"/>
</dbReference>
<dbReference type="SUPFAM" id="SSF56024">
    <property type="entry name" value="Phospholipase D/nuclease"/>
    <property type="match status" value="1"/>
</dbReference>
<dbReference type="AlphaFoldDB" id="A0A931B4U6"/>
<dbReference type="PANTHER" id="PTHR34293">
    <property type="entry name" value="HTH-TYPE TRANSCRIPTIONAL REGULATOR TRMBL2"/>
    <property type="match status" value="1"/>
</dbReference>
<dbReference type="Gene3D" id="1.10.10.10">
    <property type="entry name" value="Winged helix-like DNA-binding domain superfamily/Winged helix DNA-binding domain"/>
    <property type="match status" value="2"/>
</dbReference>
<organism evidence="2 3">
    <name type="scientific">Streptacidiphilus fuscans</name>
    <dbReference type="NCBI Taxonomy" id="2789292"/>
    <lineage>
        <taxon>Bacteria</taxon>
        <taxon>Bacillati</taxon>
        <taxon>Actinomycetota</taxon>
        <taxon>Actinomycetes</taxon>
        <taxon>Kitasatosporales</taxon>
        <taxon>Streptomycetaceae</taxon>
        <taxon>Streptacidiphilus</taxon>
    </lineage>
</organism>
<dbReference type="CDD" id="cd06170">
    <property type="entry name" value="LuxR_C_like"/>
    <property type="match status" value="1"/>
</dbReference>
<proteinExistence type="predicted"/>
<evidence type="ECO:0000313" key="2">
    <source>
        <dbReference type="EMBL" id="MBF9069016.1"/>
    </source>
</evidence>
<dbReference type="EMBL" id="JADPRT010000005">
    <property type="protein sequence ID" value="MBF9069016.1"/>
    <property type="molecule type" value="Genomic_DNA"/>
</dbReference>
<keyword evidence="3" id="KW-1185">Reference proteome</keyword>
<accession>A0A931B4U6</accession>
<evidence type="ECO:0000259" key="1">
    <source>
        <dbReference type="PROSITE" id="PS50043"/>
    </source>
</evidence>
<reference evidence="2" key="1">
    <citation type="submission" date="2020-11" db="EMBL/GenBank/DDBJ databases">
        <title>Isolation and identification of active actinomycetes.</title>
        <authorList>
            <person name="Yu B."/>
        </authorList>
    </citation>
    <scope>NUCLEOTIDE SEQUENCE</scope>
    <source>
        <strain evidence="2">NEAU-YB345</strain>
    </source>
</reference>
<dbReference type="SUPFAM" id="SSF46894">
    <property type="entry name" value="C-terminal effector domain of the bipartite response regulators"/>
    <property type="match status" value="1"/>
</dbReference>
<dbReference type="InterPro" id="IPR036390">
    <property type="entry name" value="WH_DNA-bd_sf"/>
</dbReference>
<dbReference type="GO" id="GO:0003677">
    <property type="term" value="F:DNA binding"/>
    <property type="evidence" value="ECO:0007669"/>
    <property type="project" value="InterPro"/>
</dbReference>
<dbReference type="InterPro" id="IPR002831">
    <property type="entry name" value="Tscrpt_reg_TrmB_N"/>
</dbReference>
<dbReference type="SUPFAM" id="SSF46785">
    <property type="entry name" value="Winged helix' DNA-binding domain"/>
    <property type="match status" value="1"/>
</dbReference>
<dbReference type="SMART" id="SM00421">
    <property type="entry name" value="HTH_LUXR"/>
    <property type="match status" value="1"/>
</dbReference>
<feature type="domain" description="HTH luxR-type" evidence="1">
    <location>
        <begin position="258"/>
        <end position="323"/>
    </location>
</feature>
<gene>
    <name evidence="2" type="ORF">I2501_13385</name>
</gene>
<protein>
    <submittedName>
        <fullName evidence="2">Helix-turn-helix transcriptional regulator</fullName>
    </submittedName>
</protein>
<dbReference type="RefSeq" id="WP_196194201.1">
    <property type="nucleotide sequence ID" value="NZ_JADPRT010000005.1"/>
</dbReference>
<dbReference type="InterPro" id="IPR016032">
    <property type="entry name" value="Sig_transdc_resp-reg_C-effctor"/>
</dbReference>
<dbReference type="Pfam" id="PF00196">
    <property type="entry name" value="GerE"/>
    <property type="match status" value="1"/>
</dbReference>
<dbReference type="Pfam" id="PF01978">
    <property type="entry name" value="TrmB"/>
    <property type="match status" value="1"/>
</dbReference>
<dbReference type="PANTHER" id="PTHR34293:SF1">
    <property type="entry name" value="HTH-TYPE TRANSCRIPTIONAL REGULATOR TRMBL2"/>
    <property type="match status" value="1"/>
</dbReference>
<comment type="caution">
    <text evidence="2">The sequence shown here is derived from an EMBL/GenBank/DDBJ whole genome shotgun (WGS) entry which is preliminary data.</text>
</comment>
<dbReference type="GO" id="GO:0006355">
    <property type="term" value="P:regulation of DNA-templated transcription"/>
    <property type="evidence" value="ECO:0007669"/>
    <property type="project" value="InterPro"/>
</dbReference>
<dbReference type="PROSITE" id="PS50043">
    <property type="entry name" value="HTH_LUXR_2"/>
    <property type="match status" value="1"/>
</dbReference>
<dbReference type="InterPro" id="IPR051797">
    <property type="entry name" value="TrmB-like"/>
</dbReference>
<evidence type="ECO:0000313" key="3">
    <source>
        <dbReference type="Proteomes" id="UP000657385"/>
    </source>
</evidence>
<dbReference type="Proteomes" id="UP000657385">
    <property type="component" value="Unassembled WGS sequence"/>
</dbReference>
<name>A0A931B4U6_9ACTN</name>